<keyword evidence="7" id="KW-1185">Reference proteome</keyword>
<protein>
    <recommendedName>
        <fullName evidence="4">Methyltransferase</fullName>
        <ecNumber evidence="4">2.1.1.-</ecNumber>
    </recommendedName>
</protein>
<dbReference type="PROSITE" id="PS00092">
    <property type="entry name" value="N6_MTASE"/>
    <property type="match status" value="1"/>
</dbReference>
<dbReference type="InterPro" id="IPR002941">
    <property type="entry name" value="DNA_methylase_N4/N6"/>
</dbReference>
<dbReference type="AlphaFoldDB" id="A0A0D4C1F9"/>
<reference evidence="6 7" key="1">
    <citation type="journal article" date="2015" name="Genome Announc.">
        <title>Complete Genome Sequencing of Protease-Producing Novel Arthrobacter sp. Strain IHBB 11108 Using PacBio Single-Molecule Real-Time Sequencing Technology.</title>
        <authorList>
            <person name="Kiran S."/>
            <person name="Swarnkar M.K."/>
            <person name="Pal M."/>
            <person name="Thakur R."/>
            <person name="Tewari R."/>
            <person name="Singh A.K."/>
            <person name="Gulati A."/>
        </authorList>
    </citation>
    <scope>NUCLEOTIDE SEQUENCE [LARGE SCALE GENOMIC DNA]</scope>
    <source>
        <strain evidence="6 7">IHBB 11108</strain>
    </source>
</reference>
<feature type="domain" description="DNA methylase N-4/N-6" evidence="5">
    <location>
        <begin position="138"/>
        <end position="203"/>
    </location>
</feature>
<sequence>MSLYYQDDQVTLFHGDCLEETDWTTADVLVADPPYGIGWQQSGYSNGRPHPGIQNDEDISTRDAALKLWGTKPGLVFGDIRKPFPNETRRVLVWKKPADSGLQGSTIWRKDWEPIFRIGNWPQRPAVNSSIIPTGAGSHRSYAQGVHPHAKPQDVLQRLITLCPPGIIADPFTGSGSTLIAAKALGRKAIGVELEEKYCEIAARRLSQGVLDFGESA</sequence>
<organism evidence="6 7">
    <name type="scientific">Psychromicrobium lacuslunae</name>
    <dbReference type="NCBI Taxonomy" id="1618207"/>
    <lineage>
        <taxon>Bacteria</taxon>
        <taxon>Bacillati</taxon>
        <taxon>Actinomycetota</taxon>
        <taxon>Actinomycetes</taxon>
        <taxon>Micrococcales</taxon>
        <taxon>Micrococcaceae</taxon>
        <taxon>Psychromicrobium</taxon>
    </lineage>
</organism>
<dbReference type="RefSeq" id="WP_045076243.1">
    <property type="nucleotide sequence ID" value="NZ_CP011005.1"/>
</dbReference>
<evidence type="ECO:0000256" key="3">
    <source>
        <dbReference type="ARBA" id="ARBA00022679"/>
    </source>
</evidence>
<dbReference type="PATRIC" id="fig|1618207.4.peg.2946"/>
<dbReference type="Proteomes" id="UP000061839">
    <property type="component" value="Chromosome"/>
</dbReference>
<evidence type="ECO:0000313" key="7">
    <source>
        <dbReference type="Proteomes" id="UP000061839"/>
    </source>
</evidence>
<dbReference type="PRINTS" id="PR00508">
    <property type="entry name" value="S21N4MTFRASE"/>
</dbReference>
<comment type="similarity">
    <text evidence="1 4">Belongs to the N(4)/N(6)-methyltransferase family.</text>
</comment>
<dbReference type="InterPro" id="IPR001091">
    <property type="entry name" value="RM_Methyltransferase"/>
</dbReference>
<accession>A0A0D4C1F9</accession>
<evidence type="ECO:0000256" key="4">
    <source>
        <dbReference type="RuleBase" id="RU362026"/>
    </source>
</evidence>
<evidence type="ECO:0000256" key="2">
    <source>
        <dbReference type="ARBA" id="ARBA00022603"/>
    </source>
</evidence>
<dbReference type="REBASE" id="106999">
    <property type="entry name" value="M.Asp11108ORF14480P"/>
</dbReference>
<dbReference type="GO" id="GO:0032259">
    <property type="term" value="P:methylation"/>
    <property type="evidence" value="ECO:0007669"/>
    <property type="project" value="UniProtKB-KW"/>
</dbReference>
<dbReference type="STRING" id="1618207.UM93_14480"/>
<name>A0A0D4C1F9_9MICC</name>
<dbReference type="KEGG" id="ari:UM93_14480"/>
<proteinExistence type="inferred from homology"/>
<evidence type="ECO:0000313" key="6">
    <source>
        <dbReference type="EMBL" id="AJT42399.1"/>
    </source>
</evidence>
<dbReference type="InterPro" id="IPR029063">
    <property type="entry name" value="SAM-dependent_MTases_sf"/>
</dbReference>
<dbReference type="GO" id="GO:0003677">
    <property type="term" value="F:DNA binding"/>
    <property type="evidence" value="ECO:0007669"/>
    <property type="project" value="InterPro"/>
</dbReference>
<evidence type="ECO:0000259" key="5">
    <source>
        <dbReference type="Pfam" id="PF01555"/>
    </source>
</evidence>
<dbReference type="EMBL" id="CP011005">
    <property type="protein sequence ID" value="AJT42399.1"/>
    <property type="molecule type" value="Genomic_DNA"/>
</dbReference>
<gene>
    <name evidence="6" type="ORF">UM93_14480</name>
</gene>
<dbReference type="InterPro" id="IPR002052">
    <property type="entry name" value="DNA_methylase_N6_adenine_CS"/>
</dbReference>
<dbReference type="Pfam" id="PF01555">
    <property type="entry name" value="N6_N4_Mtase"/>
    <property type="match status" value="1"/>
</dbReference>
<dbReference type="HOGENOM" id="CLU_1270133_0_0_11"/>
<evidence type="ECO:0000256" key="1">
    <source>
        <dbReference type="ARBA" id="ARBA00006594"/>
    </source>
</evidence>
<dbReference type="SUPFAM" id="SSF53335">
    <property type="entry name" value="S-adenosyl-L-methionine-dependent methyltransferases"/>
    <property type="match status" value="1"/>
</dbReference>
<keyword evidence="2" id="KW-0489">Methyltransferase</keyword>
<dbReference type="OrthoDB" id="9773060at2"/>
<dbReference type="Gene3D" id="3.40.50.150">
    <property type="entry name" value="Vaccinia Virus protein VP39"/>
    <property type="match status" value="1"/>
</dbReference>
<dbReference type="EC" id="2.1.1.-" evidence="4"/>
<keyword evidence="3" id="KW-0808">Transferase</keyword>
<dbReference type="GO" id="GO:0008170">
    <property type="term" value="F:N-methyltransferase activity"/>
    <property type="evidence" value="ECO:0007669"/>
    <property type="project" value="InterPro"/>
</dbReference>